<dbReference type="InterPro" id="IPR002671">
    <property type="entry name" value="Ribosomal_eL22"/>
</dbReference>
<dbReference type="InterPro" id="IPR038526">
    <property type="entry name" value="Ribosomal_eL22_sf"/>
</dbReference>
<dbReference type="GO" id="GO:0005840">
    <property type="term" value="C:ribosome"/>
    <property type="evidence" value="ECO:0007669"/>
    <property type="project" value="UniProtKB-KW"/>
</dbReference>
<accession>A0ABD1BFU4</accession>
<evidence type="ECO:0000313" key="4">
    <source>
        <dbReference type="EMBL" id="KAL1216584.1"/>
    </source>
</evidence>
<evidence type="ECO:0000256" key="3">
    <source>
        <dbReference type="ARBA" id="ARBA00023274"/>
    </source>
</evidence>
<dbReference type="GO" id="GO:0003735">
    <property type="term" value="F:structural constituent of ribosome"/>
    <property type="evidence" value="ECO:0007669"/>
    <property type="project" value="UniProtKB-ARBA"/>
</dbReference>
<dbReference type="PANTHER" id="PTHR10064:SF20">
    <property type="entry name" value="LARGE RIBOSOMAL SUBUNIT PROTEIN EL22X"/>
    <property type="match status" value="1"/>
</dbReference>
<dbReference type="Gene3D" id="3.30.1360.210">
    <property type="match status" value="1"/>
</dbReference>
<reference evidence="4 5" key="1">
    <citation type="submission" date="2024-04" db="EMBL/GenBank/DDBJ databases">
        <title>Genome assembly C_amara_ONT_v2.</title>
        <authorList>
            <person name="Yant L."/>
            <person name="Moore C."/>
            <person name="Slenker M."/>
        </authorList>
    </citation>
    <scope>NUCLEOTIDE SEQUENCE [LARGE SCALE GENOMIC DNA]</scope>
    <source>
        <tissue evidence="4">Leaf</tissue>
    </source>
</reference>
<comment type="caution">
    <text evidence="4">The sequence shown here is derived from an EMBL/GenBank/DDBJ whole genome shotgun (WGS) entry which is preliminary data.</text>
</comment>
<dbReference type="Pfam" id="PF01776">
    <property type="entry name" value="Ribosomal_L22e"/>
    <property type="match status" value="1"/>
</dbReference>
<evidence type="ECO:0000313" key="5">
    <source>
        <dbReference type="Proteomes" id="UP001558713"/>
    </source>
</evidence>
<dbReference type="PANTHER" id="PTHR10064">
    <property type="entry name" value="60S RIBOSOMAL PROTEIN L22"/>
    <property type="match status" value="1"/>
</dbReference>
<evidence type="ECO:0000256" key="1">
    <source>
        <dbReference type="ARBA" id="ARBA00007817"/>
    </source>
</evidence>
<keyword evidence="2" id="KW-0689">Ribosomal protein</keyword>
<gene>
    <name evidence="4" type="ORF">V5N11_030219</name>
</gene>
<keyword evidence="5" id="KW-1185">Reference proteome</keyword>
<proteinExistence type="inferred from homology"/>
<keyword evidence="3" id="KW-0687">Ribonucleoprotein</keyword>
<dbReference type="Proteomes" id="UP001558713">
    <property type="component" value="Unassembled WGS sequence"/>
</dbReference>
<dbReference type="EMBL" id="JBANAX010000263">
    <property type="protein sequence ID" value="KAL1216584.1"/>
    <property type="molecule type" value="Genomic_DNA"/>
</dbReference>
<dbReference type="GO" id="GO:1990904">
    <property type="term" value="C:ribonucleoprotein complex"/>
    <property type="evidence" value="ECO:0007669"/>
    <property type="project" value="UniProtKB-KW"/>
</dbReference>
<name>A0ABD1BFU4_CARAN</name>
<evidence type="ECO:0000256" key="2">
    <source>
        <dbReference type="ARBA" id="ARBA00022980"/>
    </source>
</evidence>
<dbReference type="AlphaFoldDB" id="A0ABD1BFU4"/>
<comment type="similarity">
    <text evidence="1">Belongs to the eukaryotic ribosomal protein eL22 family.</text>
</comment>
<protein>
    <submittedName>
        <fullName evidence="4">Large ribosomal subunit protein eL22x</fullName>
    </submittedName>
</protein>
<dbReference type="FunFam" id="3.30.1360.210:FF:000002">
    <property type="entry name" value="60S ribosomal protein L22-2"/>
    <property type="match status" value="1"/>
</dbReference>
<organism evidence="4 5">
    <name type="scientific">Cardamine amara subsp. amara</name>
    <dbReference type="NCBI Taxonomy" id="228776"/>
    <lineage>
        <taxon>Eukaryota</taxon>
        <taxon>Viridiplantae</taxon>
        <taxon>Streptophyta</taxon>
        <taxon>Embryophyta</taxon>
        <taxon>Tracheophyta</taxon>
        <taxon>Spermatophyta</taxon>
        <taxon>Magnoliopsida</taxon>
        <taxon>eudicotyledons</taxon>
        <taxon>Gunneridae</taxon>
        <taxon>Pentapetalae</taxon>
        <taxon>rosids</taxon>
        <taxon>malvids</taxon>
        <taxon>Brassicales</taxon>
        <taxon>Brassicaceae</taxon>
        <taxon>Cardamineae</taxon>
        <taxon>Cardamine</taxon>
    </lineage>
</organism>
<sequence>MARGAVVKSTGTGAKKKKVSFVIDCSKPAEDTIMEMATFEKFLQERIKVGGKPGALGNSVSITRDVGKITVTADSNFSKWYLKYLTKKFLKKHDLRDWLRVVAPNKDKNVYEVRYFRIDDEVASDQED</sequence>